<reference evidence="2 3" key="1">
    <citation type="journal article" date="2017" name="PLoS Biol.">
        <title>The sea cucumber genome provides insights into morphological evolution and visceral regeneration.</title>
        <authorList>
            <person name="Zhang X."/>
            <person name="Sun L."/>
            <person name="Yuan J."/>
            <person name="Sun Y."/>
            <person name="Gao Y."/>
            <person name="Zhang L."/>
            <person name="Li S."/>
            <person name="Dai H."/>
            <person name="Hamel J.F."/>
            <person name="Liu C."/>
            <person name="Yu Y."/>
            <person name="Liu S."/>
            <person name="Lin W."/>
            <person name="Guo K."/>
            <person name="Jin S."/>
            <person name="Xu P."/>
            <person name="Storey K.B."/>
            <person name="Huan P."/>
            <person name="Zhang T."/>
            <person name="Zhou Y."/>
            <person name="Zhang J."/>
            <person name="Lin C."/>
            <person name="Li X."/>
            <person name="Xing L."/>
            <person name="Huo D."/>
            <person name="Sun M."/>
            <person name="Wang L."/>
            <person name="Mercier A."/>
            <person name="Li F."/>
            <person name="Yang H."/>
            <person name="Xiang J."/>
        </authorList>
    </citation>
    <scope>NUCLEOTIDE SEQUENCE [LARGE SCALE GENOMIC DNA]</scope>
    <source>
        <strain evidence="2">Shaxun</strain>
        <tissue evidence="2">Muscle</tissue>
    </source>
</reference>
<dbReference type="FunFam" id="3.10.20.370:FF:000001">
    <property type="entry name" value="Retrovirus-related Pol polyprotein from transposon 17.6-like protein"/>
    <property type="match status" value="1"/>
</dbReference>
<dbReference type="InterPro" id="IPR050951">
    <property type="entry name" value="Retrovirus_Pol_polyprotein"/>
</dbReference>
<dbReference type="CDD" id="cd09274">
    <property type="entry name" value="RNase_HI_RT_Ty3"/>
    <property type="match status" value="1"/>
</dbReference>
<dbReference type="Pfam" id="PF17919">
    <property type="entry name" value="RT_RNaseH_2"/>
    <property type="match status" value="1"/>
</dbReference>
<sequence>MKPDPDKIEAVTQLPKPKSRKDLERFLGMIQYLGKFLPDLSQESAPLRVLLRKEIEWHWDTEQEQCFQRLKELATKAPVLRYFDIDKPVKISVDASQKGLGAVLLQEEHPVAYASRSLTPTQQGYAQIEKEMLAIVYGCEKFHQYIYGKEVLVESDHKPLEAIVRKPLVSAPPRIQRLLMRVQRYNLKVEYKPGKEMYIADTLSRAYLEVDQTHDEFDKEIELVVHTLVTNLPMTVQKKNQFIDETRKDLTLQKLKEVTE</sequence>
<proteinExistence type="predicted"/>
<protein>
    <recommendedName>
        <fullName evidence="1">Reverse transcriptase/retrotransposon-derived protein RNase H-like domain-containing protein</fullName>
    </recommendedName>
</protein>
<dbReference type="PANTHER" id="PTHR37984">
    <property type="entry name" value="PROTEIN CBG26694"/>
    <property type="match status" value="1"/>
</dbReference>
<comment type="caution">
    <text evidence="2">The sequence shown here is derived from an EMBL/GenBank/DDBJ whole genome shotgun (WGS) entry which is preliminary data.</text>
</comment>
<keyword evidence="3" id="KW-1185">Reference proteome</keyword>
<dbReference type="Proteomes" id="UP000230750">
    <property type="component" value="Unassembled WGS sequence"/>
</dbReference>
<dbReference type="Gene3D" id="3.30.70.270">
    <property type="match status" value="1"/>
</dbReference>
<dbReference type="SUPFAM" id="SSF56672">
    <property type="entry name" value="DNA/RNA polymerases"/>
    <property type="match status" value="1"/>
</dbReference>
<dbReference type="OrthoDB" id="6148745at2759"/>
<dbReference type="FunFam" id="3.30.70.270:FF:000026">
    <property type="entry name" value="Transposon Ty3-G Gag-Pol polyprotein"/>
    <property type="match status" value="1"/>
</dbReference>
<dbReference type="InterPro" id="IPR043502">
    <property type="entry name" value="DNA/RNA_pol_sf"/>
</dbReference>
<dbReference type="AlphaFoldDB" id="A0A2G8K9I1"/>
<gene>
    <name evidence="2" type="ORF">BSL78_18510</name>
</gene>
<accession>A0A2G8K9I1</accession>
<dbReference type="EMBL" id="MRZV01000765">
    <property type="protein sequence ID" value="PIK44629.1"/>
    <property type="molecule type" value="Genomic_DNA"/>
</dbReference>
<dbReference type="PANTHER" id="PTHR37984:SF8">
    <property type="entry name" value="CCHC-TYPE DOMAIN-CONTAINING PROTEIN"/>
    <property type="match status" value="1"/>
</dbReference>
<organism evidence="2 3">
    <name type="scientific">Stichopus japonicus</name>
    <name type="common">Sea cucumber</name>
    <dbReference type="NCBI Taxonomy" id="307972"/>
    <lineage>
        <taxon>Eukaryota</taxon>
        <taxon>Metazoa</taxon>
        <taxon>Echinodermata</taxon>
        <taxon>Eleutherozoa</taxon>
        <taxon>Echinozoa</taxon>
        <taxon>Holothuroidea</taxon>
        <taxon>Aspidochirotacea</taxon>
        <taxon>Aspidochirotida</taxon>
        <taxon>Stichopodidae</taxon>
        <taxon>Apostichopus</taxon>
    </lineage>
</organism>
<dbReference type="InterPro" id="IPR041577">
    <property type="entry name" value="RT_RNaseH_2"/>
</dbReference>
<feature type="domain" description="Reverse transcriptase/retrotransposon-derived protein RNase H-like" evidence="1">
    <location>
        <begin position="59"/>
        <end position="153"/>
    </location>
</feature>
<evidence type="ECO:0000313" key="3">
    <source>
        <dbReference type="Proteomes" id="UP000230750"/>
    </source>
</evidence>
<evidence type="ECO:0000259" key="1">
    <source>
        <dbReference type="Pfam" id="PF17919"/>
    </source>
</evidence>
<evidence type="ECO:0000313" key="2">
    <source>
        <dbReference type="EMBL" id="PIK44629.1"/>
    </source>
</evidence>
<name>A0A2G8K9I1_STIJA</name>
<dbReference type="InterPro" id="IPR043128">
    <property type="entry name" value="Rev_trsase/Diguanyl_cyclase"/>
</dbReference>